<name>A0ABW0VAL1_9ACTN</name>
<accession>A0ABW0VAL1</accession>
<protein>
    <submittedName>
        <fullName evidence="1">Uncharacterized protein</fullName>
    </submittedName>
</protein>
<comment type="caution">
    <text evidence="1">The sequence shown here is derived from an EMBL/GenBank/DDBJ whole genome shotgun (WGS) entry which is preliminary data.</text>
</comment>
<evidence type="ECO:0000313" key="1">
    <source>
        <dbReference type="EMBL" id="MFC5641912.1"/>
    </source>
</evidence>
<gene>
    <name evidence="1" type="ORF">ACFPZF_11180</name>
</gene>
<dbReference type="Proteomes" id="UP001596066">
    <property type="component" value="Unassembled WGS sequence"/>
</dbReference>
<sequence length="191" mass="21257">MGYTTTFTGRIAVEPPLNEQEMAYLRKFAGTRRMNRDNGPYYVDGTGSAGQGRDADIREFNKPPTGQPGLWCRWEPTDDGAAIEWNGSEKFYDAPEWMAYLVDHFLKPDAQAQGEPGFEHFTFDHVLNGVVDAQGEESWDTWQLMVCDNTVSTSGPVEPEIAWICGGCITVIADEDTVCCPGSEPMPTYLE</sequence>
<organism evidence="1 2">
    <name type="scientific">Kitasatospora cinereorecta</name>
    <dbReference type="NCBI Taxonomy" id="285560"/>
    <lineage>
        <taxon>Bacteria</taxon>
        <taxon>Bacillati</taxon>
        <taxon>Actinomycetota</taxon>
        <taxon>Actinomycetes</taxon>
        <taxon>Kitasatosporales</taxon>
        <taxon>Streptomycetaceae</taxon>
        <taxon>Kitasatospora</taxon>
    </lineage>
</organism>
<keyword evidence="2" id="KW-1185">Reference proteome</keyword>
<dbReference type="RefSeq" id="WP_346144196.1">
    <property type="nucleotide sequence ID" value="NZ_BAAAUA010000015.1"/>
</dbReference>
<dbReference type="EMBL" id="JBHSOC010000016">
    <property type="protein sequence ID" value="MFC5641912.1"/>
    <property type="molecule type" value="Genomic_DNA"/>
</dbReference>
<proteinExistence type="predicted"/>
<evidence type="ECO:0000313" key="2">
    <source>
        <dbReference type="Proteomes" id="UP001596066"/>
    </source>
</evidence>
<reference evidence="2" key="1">
    <citation type="journal article" date="2019" name="Int. J. Syst. Evol. Microbiol.">
        <title>The Global Catalogue of Microorganisms (GCM) 10K type strain sequencing project: providing services to taxonomists for standard genome sequencing and annotation.</title>
        <authorList>
            <consortium name="The Broad Institute Genomics Platform"/>
            <consortium name="The Broad Institute Genome Sequencing Center for Infectious Disease"/>
            <person name="Wu L."/>
            <person name="Ma J."/>
        </authorList>
    </citation>
    <scope>NUCLEOTIDE SEQUENCE [LARGE SCALE GENOMIC DNA]</scope>
    <source>
        <strain evidence="2">CGMCC 4.1622</strain>
    </source>
</reference>